<dbReference type="EMBL" id="QPJD01000003">
    <property type="protein sequence ID" value="RCW50313.1"/>
    <property type="molecule type" value="Genomic_DNA"/>
</dbReference>
<evidence type="ECO:0000313" key="1">
    <source>
        <dbReference type="EMBL" id="RCW50313.1"/>
    </source>
</evidence>
<name>A0A368WB54_9BACL</name>
<comment type="caution">
    <text evidence="1">The sequence shown here is derived from an EMBL/GenBank/DDBJ whole genome shotgun (WGS) entry which is preliminary data.</text>
</comment>
<proteinExistence type="predicted"/>
<dbReference type="InterPro" id="IPR052209">
    <property type="entry name" value="CbiZ"/>
</dbReference>
<dbReference type="AlphaFoldDB" id="A0A368WB54"/>
<keyword evidence="2" id="KW-1185">Reference proteome</keyword>
<dbReference type="Pfam" id="PF01955">
    <property type="entry name" value="CbiZ"/>
    <property type="match status" value="1"/>
</dbReference>
<dbReference type="GO" id="GO:0016787">
    <property type="term" value="F:hydrolase activity"/>
    <property type="evidence" value="ECO:0007669"/>
    <property type="project" value="UniProtKB-KW"/>
</dbReference>
<reference evidence="1 2" key="1">
    <citation type="submission" date="2018-07" db="EMBL/GenBank/DDBJ databases">
        <title>Genomic Encyclopedia of Type Strains, Phase III (KMG-III): the genomes of soil and plant-associated and newly described type strains.</title>
        <authorList>
            <person name="Whitman W."/>
        </authorList>
    </citation>
    <scope>NUCLEOTIDE SEQUENCE [LARGE SCALE GENOMIC DNA]</scope>
    <source>
        <strain evidence="1 2">CECT 7506</strain>
    </source>
</reference>
<dbReference type="PANTHER" id="PTHR35336">
    <property type="entry name" value="ADENOSYLCOBINAMIDE AMIDOHYDROLASE"/>
    <property type="match status" value="1"/>
</dbReference>
<dbReference type="Proteomes" id="UP000252415">
    <property type="component" value="Unassembled WGS sequence"/>
</dbReference>
<accession>A0A368WB54</accession>
<keyword evidence="1" id="KW-0378">Hydrolase</keyword>
<dbReference type="PANTHER" id="PTHR35336:SF5">
    <property type="entry name" value="ADENOSYLCOBINAMIDE AMIDOHYDROLASE"/>
    <property type="match status" value="1"/>
</dbReference>
<sequence length="236" mass="25429">MTQPFRSGSIYESILLRGVSLRLLEDRIETHCPDRMYALSSAVHPGGFSYAEKIINWKVPLTYQCDDPAQDIVRLCGQWGCNHQHTIGLITAAKLSHASITELEGDRFKLLCCTTVGTRNAARAGLARNTFSAYKPGTINTIILIDGQMTEAAMVNAIITATEAKTAALQQLGIIERANGQPATGTTTDAIVIGVTQHAHWNAVHAYAGAATTIGCAIGEAVYKTVLEATRTQQED</sequence>
<dbReference type="OrthoDB" id="34339at2"/>
<dbReference type="InterPro" id="IPR002808">
    <property type="entry name" value="AdoCbi_amidolase"/>
</dbReference>
<organism evidence="1 2">
    <name type="scientific">Paenibacillus prosopidis</name>
    <dbReference type="NCBI Taxonomy" id="630520"/>
    <lineage>
        <taxon>Bacteria</taxon>
        <taxon>Bacillati</taxon>
        <taxon>Bacillota</taxon>
        <taxon>Bacilli</taxon>
        <taxon>Bacillales</taxon>
        <taxon>Paenibacillaceae</taxon>
        <taxon>Paenibacillus</taxon>
    </lineage>
</organism>
<gene>
    <name evidence="1" type="ORF">DFP97_103334</name>
</gene>
<dbReference type="RefSeq" id="WP_114379146.1">
    <property type="nucleotide sequence ID" value="NZ_QPJD01000003.1"/>
</dbReference>
<protein>
    <submittedName>
        <fullName evidence="1">Adenosylcobinamide amidohydrolase</fullName>
    </submittedName>
</protein>
<evidence type="ECO:0000313" key="2">
    <source>
        <dbReference type="Proteomes" id="UP000252415"/>
    </source>
</evidence>